<feature type="active site" evidence="18">
    <location>
        <position position="365"/>
    </location>
</feature>
<feature type="compositionally biased region" description="Pro residues" evidence="22">
    <location>
        <begin position="102"/>
        <end position="113"/>
    </location>
</feature>
<dbReference type="InterPro" id="IPR050749">
    <property type="entry name" value="Glycosyl_Hydrolase_47"/>
</dbReference>
<dbReference type="GO" id="GO:0010498">
    <property type="term" value="P:proteasomal protein catabolic process"/>
    <property type="evidence" value="ECO:0007669"/>
    <property type="project" value="UniProtKB-ARBA"/>
</dbReference>
<dbReference type="FunFam" id="1.50.10.10:FF:000010">
    <property type="entry name" value="alpha-1,2-Mannosidase"/>
    <property type="match status" value="1"/>
</dbReference>
<dbReference type="GO" id="GO:0034976">
    <property type="term" value="P:response to endoplasmic reticulum stress"/>
    <property type="evidence" value="ECO:0007669"/>
    <property type="project" value="UniProtKB-ARBA"/>
</dbReference>
<evidence type="ECO:0000256" key="20">
    <source>
        <dbReference type="PIRSR" id="PIRSR601382-3"/>
    </source>
</evidence>
<evidence type="ECO:0000256" key="3">
    <source>
        <dbReference type="ARBA" id="ARBA00004922"/>
    </source>
</evidence>
<feature type="compositionally biased region" description="Low complexity" evidence="22">
    <location>
        <begin position="81"/>
        <end position="92"/>
    </location>
</feature>
<keyword evidence="12 23" id="KW-0472">Membrane</keyword>
<keyword evidence="10" id="KW-0735">Signal-anchor</keyword>
<keyword evidence="5 23" id="KW-0812">Transmembrane</keyword>
<evidence type="ECO:0000313" key="25">
    <source>
        <dbReference type="Proteomes" id="UP000770661"/>
    </source>
</evidence>
<proteinExistence type="inferred from homology"/>
<comment type="catalytic activity">
    <reaction evidence="15">
        <text>N(4)-(alpha-D-Man-(1-&gt;2)-alpha-D-Man-(1-&gt;2)-alpha-D-Man-(1-&gt;3)-[alpha-D-Man-(1-&gt;3)-[alpha-D-Man-(1-&gt;2)-alpha-D-Man-(1-&gt;6)]-alpha-D-Man-(1-&gt;6)]-beta-D-Man-(1-&gt;4)-beta-D-GlcNAc-(1-&gt;4)-beta-D-GlcNAc)-L-asparaginyl-[protein] (N-glucan mannose isomer 8A1,2,3B1,3) + 3 H2O = N(4)-(alpha-D-Man-(1-&gt;3)-[alpha-D-Man-(1-&gt;3)-[alpha-D-Man-(1-&gt;6)]-alpha-D-Man-(1-&gt;6)]-beta-D-Man-(1-&gt;4)-beta-D-GlcNAc-(1-&gt;4)-beta-D-GlcNAc)-L-asparaginyl-[protein] (N-glucan mannose isomer 5A1,2) + 3 beta-D-mannose</text>
        <dbReference type="Rhea" id="RHEA:56028"/>
        <dbReference type="Rhea" id="RHEA-COMP:14358"/>
        <dbReference type="Rhea" id="RHEA-COMP:14367"/>
        <dbReference type="ChEBI" id="CHEBI:15377"/>
        <dbReference type="ChEBI" id="CHEBI:28563"/>
        <dbReference type="ChEBI" id="CHEBI:59087"/>
        <dbReference type="ChEBI" id="CHEBI:60628"/>
        <dbReference type="EC" id="3.2.1.113"/>
    </reaction>
</comment>
<dbReference type="EC" id="3.2.1.-" evidence="21"/>
<evidence type="ECO:0000256" key="2">
    <source>
        <dbReference type="ARBA" id="ARBA00004648"/>
    </source>
</evidence>
<feature type="disulfide bond" evidence="20">
    <location>
        <begin position="431"/>
        <end position="460"/>
    </location>
</feature>
<keyword evidence="9 19" id="KW-0106">Calcium</keyword>
<organism evidence="24 25">
    <name type="scientific">Chionoecetes opilio</name>
    <name type="common">Atlantic snow crab</name>
    <name type="synonym">Cancer opilio</name>
    <dbReference type="NCBI Taxonomy" id="41210"/>
    <lineage>
        <taxon>Eukaryota</taxon>
        <taxon>Metazoa</taxon>
        <taxon>Ecdysozoa</taxon>
        <taxon>Arthropoda</taxon>
        <taxon>Crustacea</taxon>
        <taxon>Multicrustacea</taxon>
        <taxon>Malacostraca</taxon>
        <taxon>Eumalacostraca</taxon>
        <taxon>Eucarida</taxon>
        <taxon>Decapoda</taxon>
        <taxon>Pleocyemata</taxon>
        <taxon>Brachyura</taxon>
        <taxon>Eubrachyura</taxon>
        <taxon>Majoidea</taxon>
        <taxon>Majidae</taxon>
        <taxon>Chionoecetes</taxon>
    </lineage>
</organism>
<evidence type="ECO:0000256" key="21">
    <source>
        <dbReference type="RuleBase" id="RU361193"/>
    </source>
</evidence>
<reference evidence="24" key="1">
    <citation type="submission" date="2020-07" db="EMBL/GenBank/DDBJ databases">
        <title>The High-quality genome of the commercially important snow crab, Chionoecetes opilio.</title>
        <authorList>
            <person name="Jeong J.-H."/>
            <person name="Ryu S."/>
        </authorList>
    </citation>
    <scope>NUCLEOTIDE SEQUENCE</scope>
    <source>
        <strain evidence="24">MADBK_172401_WGS</strain>
        <tissue evidence="24">Digestive gland</tissue>
    </source>
</reference>
<feature type="region of interest" description="Disordered" evidence="22">
    <location>
        <begin position="128"/>
        <end position="148"/>
    </location>
</feature>
<evidence type="ECO:0000256" key="9">
    <source>
        <dbReference type="ARBA" id="ARBA00022837"/>
    </source>
</evidence>
<dbReference type="Proteomes" id="UP000770661">
    <property type="component" value="Unassembled WGS sequence"/>
</dbReference>
<evidence type="ECO:0000256" key="11">
    <source>
        <dbReference type="ARBA" id="ARBA00022989"/>
    </source>
</evidence>
<evidence type="ECO:0000256" key="13">
    <source>
        <dbReference type="ARBA" id="ARBA00023157"/>
    </source>
</evidence>
<dbReference type="SUPFAM" id="SSF48225">
    <property type="entry name" value="Seven-hairpin glycosidases"/>
    <property type="match status" value="1"/>
</dbReference>
<dbReference type="Pfam" id="PF01532">
    <property type="entry name" value="Glyco_hydro_47"/>
    <property type="match status" value="1"/>
</dbReference>
<dbReference type="GO" id="GO:0004571">
    <property type="term" value="F:mannosyl-oligosaccharide 1,2-alpha-mannosidase activity"/>
    <property type="evidence" value="ECO:0007669"/>
    <property type="project" value="UniProtKB-EC"/>
</dbReference>
<evidence type="ECO:0000256" key="10">
    <source>
        <dbReference type="ARBA" id="ARBA00022968"/>
    </source>
</evidence>
<accession>A0A8J4YFQ8</accession>
<dbReference type="EMBL" id="JACEEZ010003581">
    <property type="protein sequence ID" value="KAG0727270.1"/>
    <property type="molecule type" value="Genomic_DNA"/>
</dbReference>
<evidence type="ECO:0000256" key="6">
    <source>
        <dbReference type="ARBA" id="ARBA00022723"/>
    </source>
</evidence>
<dbReference type="PRINTS" id="PR00747">
    <property type="entry name" value="GLYHDRLASE47"/>
</dbReference>
<dbReference type="OrthoDB" id="8118055at2759"/>
<keyword evidence="7 21" id="KW-0378">Hydrolase</keyword>
<sequence length="602" mass="68680">MTPHPPTRYLLSCPATERLRQCVGPESAAALVWQFQKNLHLLLERWKQLPRLQRVVVVMVVIGVLVGVTLLVTTYFTAASPASPAHTPKPSHLAYKMENNLTPPPVVPHPPQPSQDRVAMVPEEQAMKDEAEHEGHDQIVPPPGLPQKRSARQEAVVGAMKHAWKGYKTHAWGHDHLRPISRTRSDWLRLGLTLVDAMDTLWIMDLREEFGEAREWVATQLNFNLNQDVNLFETTIRVLGGLLSTYHLTKEQLFLDKAVDLGERLVSGFNSGSGVPFADVNLYSRRASKPKWGPDSSTSEVTTIQLEFRDLSRVTGNPIFEEKASFVSDHIHKLPKIEGLVPIFINAQTGQWRSHSTVTLGARGDSYYEYLLKQWIQTGRTIDSLRMDYNESVSGMERLLAARTHPSHLLFFGELHGSTKNFVNKMDELTCYLPGTLALGVHYGMPRHHLDLAKELMYTCVQTWLRQPTHLAAEITYFNTQPNGMDGEDFYVKNNDAHYLLRPETIESLWYLYHLTGNVTYQDWGWQMFQGIEKYCKVDNGYTSIGNVRSTTDTKPKDKMESFFLGETLKYLYLLFMEDQTAFSVDKWVFNSEAHPLPIYSH</sequence>
<comment type="function">
    <text evidence="17">Involved in glycoprotein quality control targeting of misfolded glycoproteins for degradation. It primarily trims a single alpha-1,2-linked mannose residue from Man(9)GlcNAc(2) to produce Man(8)GlcNAc(2), but at high enzyme concentrations, as found in the ER quality control compartment (ERQC), it further trims the carbohydrates to Man(5-6)GlcNAc(2).</text>
</comment>
<evidence type="ECO:0000313" key="24">
    <source>
        <dbReference type="EMBL" id="KAG0727270.1"/>
    </source>
</evidence>
<evidence type="ECO:0000256" key="14">
    <source>
        <dbReference type="ARBA" id="ARBA00023295"/>
    </source>
</evidence>
<feature type="binding site" evidence="19">
    <location>
        <position position="592"/>
    </location>
    <ligand>
        <name>Ca(2+)</name>
        <dbReference type="ChEBI" id="CHEBI:29108"/>
    </ligand>
</feature>
<keyword evidence="14 21" id="KW-0326">Glycosidase</keyword>
<dbReference type="Gene3D" id="1.50.10.10">
    <property type="match status" value="1"/>
</dbReference>
<keyword evidence="8" id="KW-0256">Endoplasmic reticulum</keyword>
<dbReference type="InterPro" id="IPR001382">
    <property type="entry name" value="Glyco_hydro_47"/>
</dbReference>
<evidence type="ECO:0000256" key="1">
    <source>
        <dbReference type="ARBA" id="ARBA00001913"/>
    </source>
</evidence>
<dbReference type="GO" id="GO:0005975">
    <property type="term" value="P:carbohydrate metabolic process"/>
    <property type="evidence" value="ECO:0007669"/>
    <property type="project" value="InterPro"/>
</dbReference>
<feature type="active site" description="Proton donor" evidence="18">
    <location>
        <position position="474"/>
    </location>
</feature>
<feature type="transmembrane region" description="Helical" evidence="23">
    <location>
        <begin position="55"/>
        <end position="76"/>
    </location>
</feature>
<keyword evidence="6 19" id="KW-0479">Metal-binding</keyword>
<comment type="cofactor">
    <cofactor evidence="1 19">
        <name>Ca(2+)</name>
        <dbReference type="ChEBI" id="CHEBI:29108"/>
    </cofactor>
</comment>
<evidence type="ECO:0000256" key="16">
    <source>
        <dbReference type="ARBA" id="ARBA00048605"/>
    </source>
</evidence>
<dbReference type="GO" id="GO:0005509">
    <property type="term" value="F:calcium ion binding"/>
    <property type="evidence" value="ECO:0007669"/>
    <property type="project" value="InterPro"/>
</dbReference>
<dbReference type="PANTHER" id="PTHR11742:SF55">
    <property type="entry name" value="ENDOPLASMIC RETICULUM MANNOSYL-OLIGOSACCHARIDE 1,2-ALPHA-MANNOSIDASE"/>
    <property type="match status" value="1"/>
</dbReference>
<protein>
    <recommendedName>
        <fullName evidence="21">alpha-1,2-Mannosidase</fullName>
        <ecNumber evidence="21">3.2.1.-</ecNumber>
    </recommendedName>
</protein>
<keyword evidence="25" id="KW-1185">Reference proteome</keyword>
<feature type="active site" description="Proton donor" evidence="18">
    <location>
        <position position="233"/>
    </location>
</feature>
<feature type="region of interest" description="Disordered" evidence="22">
    <location>
        <begin position="81"/>
        <end position="116"/>
    </location>
</feature>
<evidence type="ECO:0000256" key="23">
    <source>
        <dbReference type="SAM" id="Phobius"/>
    </source>
</evidence>
<dbReference type="PANTHER" id="PTHR11742">
    <property type="entry name" value="MANNOSYL-OLIGOSACCHARIDE ALPHA-1,2-MANNOSIDASE-RELATED"/>
    <property type="match status" value="1"/>
</dbReference>
<comment type="caution">
    <text evidence="24">The sequence shown here is derived from an EMBL/GenBank/DDBJ whole genome shotgun (WGS) entry which is preliminary data.</text>
</comment>
<keyword evidence="13 20" id="KW-1015">Disulfide bond</keyword>
<gene>
    <name evidence="24" type="primary">Man1b1_1</name>
    <name evidence="24" type="ORF">GWK47_035015</name>
</gene>
<dbReference type="AlphaFoldDB" id="A0A8J4YFQ8"/>
<keyword evidence="11 23" id="KW-1133">Transmembrane helix</keyword>
<comment type="similarity">
    <text evidence="4 21">Belongs to the glycosyl hydrolase 47 family.</text>
</comment>
<evidence type="ECO:0000256" key="12">
    <source>
        <dbReference type="ARBA" id="ARBA00023136"/>
    </source>
</evidence>
<feature type="active site" evidence="18">
    <location>
        <position position="504"/>
    </location>
</feature>
<evidence type="ECO:0000256" key="17">
    <source>
        <dbReference type="ARBA" id="ARBA00053655"/>
    </source>
</evidence>
<evidence type="ECO:0000256" key="8">
    <source>
        <dbReference type="ARBA" id="ARBA00022824"/>
    </source>
</evidence>
<name>A0A8J4YFQ8_CHIOP</name>
<evidence type="ECO:0000256" key="22">
    <source>
        <dbReference type="SAM" id="MobiDB-lite"/>
    </source>
</evidence>
<comment type="catalytic activity">
    <reaction evidence="16">
        <text>N(4)-(alpha-D-Man-(1-&gt;2)-alpha-D-Man-(1-&gt;2)-alpha-D-Man-(1-&gt;3)-[alpha-D-Man-(1-&gt;2)-alpha-D-Man-(1-&gt;3)-[alpha-D-Man-(1-&gt;2)-alpha-D-Man-(1-&gt;6)]-alpha-D-Man-(1-&gt;6)]-beta-D-Man-(1-&gt;4)-beta-D-GlcNAc-(1-&gt;4)-beta-D-GlcNAc)-L-asparaginyl-[protein] (N-glucan mannose isomer 9A1,2,3B1,2,3) + 4 H2O = N(4)-(alpha-D-Man-(1-&gt;3)-[alpha-D-Man-(1-&gt;3)-[alpha-D-Man-(1-&gt;6)]-alpha-D-Man-(1-&gt;6)]-beta-D-Man-(1-&gt;4)-beta-D-GlcNAc-(1-&gt;4)-beta-D-GlcNAc)-L-asparaginyl-[protein] (N-glucan mannose isomer 5A1,2) + 4 beta-D-mannose</text>
        <dbReference type="Rhea" id="RHEA:56008"/>
        <dbReference type="Rhea" id="RHEA-COMP:14356"/>
        <dbReference type="Rhea" id="RHEA-COMP:14367"/>
        <dbReference type="ChEBI" id="CHEBI:15377"/>
        <dbReference type="ChEBI" id="CHEBI:28563"/>
        <dbReference type="ChEBI" id="CHEBI:59087"/>
        <dbReference type="ChEBI" id="CHEBI:139493"/>
        <dbReference type="EC" id="3.2.1.113"/>
    </reaction>
</comment>
<comment type="subcellular location">
    <subcellularLocation>
        <location evidence="2">Endoplasmic reticulum membrane</location>
        <topology evidence="2">Single-pass type II membrane protein</topology>
    </subcellularLocation>
</comment>
<dbReference type="InterPro" id="IPR012341">
    <property type="entry name" value="6hp_glycosidase-like_sf"/>
</dbReference>
<evidence type="ECO:0000256" key="4">
    <source>
        <dbReference type="ARBA" id="ARBA00007658"/>
    </source>
</evidence>
<evidence type="ECO:0000256" key="5">
    <source>
        <dbReference type="ARBA" id="ARBA00022692"/>
    </source>
</evidence>
<evidence type="ECO:0000256" key="15">
    <source>
        <dbReference type="ARBA" id="ARBA00047669"/>
    </source>
</evidence>
<evidence type="ECO:0000256" key="7">
    <source>
        <dbReference type="ARBA" id="ARBA00022801"/>
    </source>
</evidence>
<feature type="compositionally biased region" description="Basic and acidic residues" evidence="22">
    <location>
        <begin position="128"/>
        <end position="137"/>
    </location>
</feature>
<comment type="pathway">
    <text evidence="3">Protein modification; protein glycosylation.</text>
</comment>
<evidence type="ECO:0000256" key="19">
    <source>
        <dbReference type="PIRSR" id="PIRSR601382-2"/>
    </source>
</evidence>
<dbReference type="InterPro" id="IPR036026">
    <property type="entry name" value="Seven-hairpin_glycosidases"/>
</dbReference>
<evidence type="ECO:0000256" key="18">
    <source>
        <dbReference type="PIRSR" id="PIRSR601382-1"/>
    </source>
</evidence>
<dbReference type="GO" id="GO:0005789">
    <property type="term" value="C:endoplasmic reticulum membrane"/>
    <property type="evidence" value="ECO:0007669"/>
    <property type="project" value="UniProtKB-SubCell"/>
</dbReference>